<gene>
    <name evidence="1" type="ORF">D3870_08740</name>
</gene>
<reference evidence="1 2" key="1">
    <citation type="submission" date="2018-09" db="EMBL/GenBank/DDBJ databases">
        <authorList>
            <person name="Zhu H."/>
        </authorList>
    </citation>
    <scope>NUCLEOTIDE SEQUENCE [LARGE SCALE GENOMIC DNA]</scope>
    <source>
        <strain evidence="1 2">K2R10-39</strain>
    </source>
</reference>
<dbReference type="RefSeq" id="WP_119738337.1">
    <property type="nucleotide sequence ID" value="NZ_QYUN01000002.1"/>
</dbReference>
<keyword evidence="2" id="KW-1185">Reference proteome</keyword>
<organism evidence="1 2">
    <name type="scientific">Noviherbaspirillum cavernae</name>
    <dbReference type="NCBI Taxonomy" id="2320862"/>
    <lineage>
        <taxon>Bacteria</taxon>
        <taxon>Pseudomonadati</taxon>
        <taxon>Pseudomonadota</taxon>
        <taxon>Betaproteobacteria</taxon>
        <taxon>Burkholderiales</taxon>
        <taxon>Oxalobacteraceae</taxon>
        <taxon>Noviherbaspirillum</taxon>
    </lineage>
</organism>
<dbReference type="EMBL" id="QYUN01000002">
    <property type="protein sequence ID" value="RJG06082.1"/>
    <property type="molecule type" value="Genomic_DNA"/>
</dbReference>
<sequence length="81" mass="9519">MERKKRNKQANALTWQRGYRCHTLWNGTQRIGRISLGESGKWDGVYRCEVGTLRGETASLPEAKRWLKEQARLDLTQLRLF</sequence>
<proteinExistence type="predicted"/>
<dbReference type="Proteomes" id="UP000285190">
    <property type="component" value="Unassembled WGS sequence"/>
</dbReference>
<evidence type="ECO:0000313" key="2">
    <source>
        <dbReference type="Proteomes" id="UP000285190"/>
    </source>
</evidence>
<evidence type="ECO:0008006" key="3">
    <source>
        <dbReference type="Google" id="ProtNLM"/>
    </source>
</evidence>
<accession>A0A418X0Y3</accession>
<evidence type="ECO:0000313" key="1">
    <source>
        <dbReference type="EMBL" id="RJG06082.1"/>
    </source>
</evidence>
<comment type="caution">
    <text evidence="1">The sequence shown here is derived from an EMBL/GenBank/DDBJ whole genome shotgun (WGS) entry which is preliminary data.</text>
</comment>
<name>A0A418X0Y3_9BURK</name>
<protein>
    <recommendedName>
        <fullName evidence="3">AP2 domain-containing protein</fullName>
    </recommendedName>
</protein>
<dbReference type="AlphaFoldDB" id="A0A418X0Y3"/>
<dbReference type="OrthoDB" id="9860705at2"/>